<dbReference type="InterPro" id="IPR001818">
    <property type="entry name" value="Pept_M10_metallopeptidase"/>
</dbReference>
<dbReference type="SUPFAM" id="SSF47090">
    <property type="entry name" value="PGBD-like"/>
    <property type="match status" value="1"/>
</dbReference>
<dbReference type="OMA" id="TLRQEPY"/>
<comment type="cofactor">
    <cofactor evidence="12">
        <name>Ca(2+)</name>
        <dbReference type="ChEBI" id="CHEBI:29108"/>
    </cofactor>
    <text evidence="12">Can bind about 5 Ca(2+) ions per subunit.</text>
</comment>
<feature type="active site" evidence="10">
    <location>
        <position position="191"/>
    </location>
</feature>
<dbReference type="Gene3D" id="3.40.390.10">
    <property type="entry name" value="Collagenase (Catalytic Domain)"/>
    <property type="match status" value="1"/>
</dbReference>
<dbReference type="GO" id="GO:0030574">
    <property type="term" value="P:collagen catabolic process"/>
    <property type="evidence" value="ECO:0007669"/>
    <property type="project" value="TreeGrafter"/>
</dbReference>
<accession>A0A3Q3WLX4</accession>
<evidence type="ECO:0000256" key="3">
    <source>
        <dbReference type="ARBA" id="ARBA00022723"/>
    </source>
</evidence>
<protein>
    <recommendedName>
        <fullName evidence="14">Peptidase metallopeptidase domain-containing protein</fullName>
    </recommendedName>
</protein>
<feature type="binding site" evidence="12">
    <location>
        <position position="285"/>
    </location>
    <ligand>
        <name>Ca(2+)</name>
        <dbReference type="ChEBI" id="CHEBI:29108"/>
        <label>5</label>
    </ligand>
</feature>
<evidence type="ECO:0000256" key="1">
    <source>
        <dbReference type="ARBA" id="ARBA00010370"/>
    </source>
</evidence>
<dbReference type="InterPro" id="IPR036375">
    <property type="entry name" value="Hemopexin-like_dom_sf"/>
</dbReference>
<feature type="binding site" evidence="12">
    <location>
        <position position="172"/>
    </location>
    <ligand>
        <name>Ca(2+)</name>
        <dbReference type="ChEBI" id="CHEBI:29108"/>
        <label>1</label>
    </ligand>
</feature>
<feature type="binding site" evidence="12">
    <location>
        <position position="172"/>
    </location>
    <ligand>
        <name>Ca(2+)</name>
        <dbReference type="ChEBI" id="CHEBI:29108"/>
        <label>3</label>
    </ligand>
</feature>
<feature type="binding site" evidence="12">
    <location>
        <position position="151"/>
    </location>
    <ligand>
        <name>Ca(2+)</name>
        <dbReference type="ChEBI" id="CHEBI:29108"/>
        <label>3</label>
    </ligand>
</feature>
<dbReference type="InterPro" id="IPR018487">
    <property type="entry name" value="Hemopexin-like_repeat"/>
</dbReference>
<feature type="binding site" evidence="12">
    <location>
        <position position="169"/>
    </location>
    <ligand>
        <name>Ca(2+)</name>
        <dbReference type="ChEBI" id="CHEBI:29108"/>
        <label>3</label>
    </ligand>
</feature>
<feature type="binding site" evidence="12">
    <location>
        <position position="157"/>
    </location>
    <ligand>
        <name>Zn(2+)</name>
        <dbReference type="ChEBI" id="CHEBI:29105"/>
        <label>1</label>
    </ligand>
</feature>
<dbReference type="Proteomes" id="UP000261620">
    <property type="component" value="Unplaced"/>
</dbReference>
<evidence type="ECO:0000313" key="15">
    <source>
        <dbReference type="Ensembl" id="ENSMMOP00000013397.1"/>
    </source>
</evidence>
<dbReference type="SMART" id="SM00235">
    <property type="entry name" value="ZnMc"/>
    <property type="match status" value="1"/>
</dbReference>
<dbReference type="PROSITE" id="PS51642">
    <property type="entry name" value="HEMOPEXIN_2"/>
    <property type="match status" value="1"/>
</dbReference>
<dbReference type="PIRSF" id="PIRSF001191">
    <property type="entry name" value="Peptidase_M10A_matrix"/>
    <property type="match status" value="1"/>
</dbReference>
<dbReference type="PRINTS" id="PR00138">
    <property type="entry name" value="MATRIXIN"/>
</dbReference>
<dbReference type="AlphaFoldDB" id="A0A3Q3WLX4"/>
<feature type="binding site" evidence="12">
    <location>
        <position position="239"/>
    </location>
    <ligand>
        <name>Ca(2+)</name>
        <dbReference type="ChEBI" id="CHEBI:29108"/>
        <label>4</label>
    </ligand>
</feature>
<feature type="binding site" evidence="12">
    <location>
        <position position="142"/>
    </location>
    <ligand>
        <name>Zn(2+)</name>
        <dbReference type="ChEBI" id="CHEBI:29105"/>
        <label>1</label>
    </ligand>
</feature>
<evidence type="ECO:0000256" key="5">
    <source>
        <dbReference type="ARBA" id="ARBA00022801"/>
    </source>
</evidence>
<keyword evidence="4" id="KW-0677">Repeat</keyword>
<dbReference type="CDD" id="cd00094">
    <property type="entry name" value="HX"/>
    <property type="match status" value="1"/>
</dbReference>
<dbReference type="CDD" id="cd04278">
    <property type="entry name" value="ZnMc_MMP"/>
    <property type="match status" value="1"/>
</dbReference>
<evidence type="ECO:0000256" key="10">
    <source>
        <dbReference type="PIRSR" id="PIRSR001191-1"/>
    </source>
</evidence>
<evidence type="ECO:0000256" key="13">
    <source>
        <dbReference type="PROSITE-ProRule" id="PRU01011"/>
    </source>
</evidence>
<reference evidence="15" key="1">
    <citation type="submission" date="2025-08" db="UniProtKB">
        <authorList>
            <consortium name="Ensembl"/>
        </authorList>
    </citation>
    <scope>IDENTIFICATION</scope>
</reference>
<keyword evidence="5" id="KW-0378">Hydrolase</keyword>
<sequence length="416" mass="47899">VFLEKYGYLHQDNHIHSTDEIQSAINFQWLSTLPITGELDGATLRQMSEPRCGVSDEGSQQIWAQRVNAIFTGKRWPQRREKWYKRQLTYQVVNWPSHLSLGSVRLAVRAAFQLWSNVSGLVFQEAPEGPADIRLAFYEGDHNDGASNAFDGPTLAHAFLPRRGEAHFDRAERWTLNGHKGHNLFMVTAHEIGHTLGLEHSPVRHALMSPYYRKLGRSLVLSWDDIVAVQQLYCQGLFDAITMQNETVLVFRGSVYWMVSAEGGVSGPLPLHQRWSDLPLAIEAAAFSPLDFKWYFFKKRMWRYTGSVLDPGFPRQNSKLGLPHHPDCAFYYAPLGHMVVFKGSRYSVLNLKTLHQEPYYPRRLTDWNGVPQGTNGALTRPDGRLFLFREQRFWRFDPIKVRVTKQGQWAKELSWT</sequence>
<dbReference type="InterPro" id="IPR036365">
    <property type="entry name" value="PGBD-like_sf"/>
</dbReference>
<dbReference type="InterPro" id="IPR024079">
    <property type="entry name" value="MetalloPept_cat_dom_sf"/>
</dbReference>
<dbReference type="STRING" id="94237.ENSMMOP00000013397"/>
<feature type="binding site" description="in inhibited form" evidence="12">
    <location>
        <position position="52"/>
    </location>
    <ligand>
        <name>Zn(2+)</name>
        <dbReference type="ChEBI" id="CHEBI:29105"/>
        <label>2</label>
        <note>catalytic</note>
    </ligand>
</feature>
<evidence type="ECO:0000256" key="9">
    <source>
        <dbReference type="ARBA" id="ARBA00023145"/>
    </source>
</evidence>
<evidence type="ECO:0000256" key="7">
    <source>
        <dbReference type="ARBA" id="ARBA00022837"/>
    </source>
</evidence>
<dbReference type="Ensembl" id="ENSMMOT00000013618.1">
    <property type="protein sequence ID" value="ENSMMOP00000013397.1"/>
    <property type="gene ID" value="ENSMMOG00000010284.1"/>
</dbReference>
<dbReference type="PANTHER" id="PTHR10201:SF298">
    <property type="entry name" value="MATRIX METALLOPROTEINASE-28"/>
    <property type="match status" value="1"/>
</dbReference>
<evidence type="ECO:0000313" key="16">
    <source>
        <dbReference type="Proteomes" id="UP000261620"/>
    </source>
</evidence>
<feature type="domain" description="Peptidase metallopeptidase" evidence="14">
    <location>
        <begin position="79"/>
        <end position="235"/>
    </location>
</feature>
<keyword evidence="8" id="KW-0482">Metalloprotease</keyword>
<dbReference type="InterPro" id="IPR021190">
    <property type="entry name" value="Pept_M10A"/>
</dbReference>
<feature type="binding site" evidence="12">
    <location>
        <position position="208"/>
    </location>
    <ligand>
        <name>Zn(2+)</name>
        <dbReference type="ChEBI" id="CHEBI:29105"/>
        <label>2</label>
        <note>catalytic</note>
    </ligand>
</feature>
<comment type="cofactor">
    <cofactor evidence="12">
        <name>Zn(2+)</name>
        <dbReference type="ChEBI" id="CHEBI:29105"/>
    </cofactor>
    <text evidence="12">Binds 2 Zn(2+) ions per subunit.</text>
</comment>
<dbReference type="PANTHER" id="PTHR10201">
    <property type="entry name" value="MATRIX METALLOPROTEINASE"/>
    <property type="match status" value="1"/>
</dbReference>
<proteinExistence type="inferred from homology"/>
<feature type="binding site" evidence="12">
    <location>
        <position position="144"/>
    </location>
    <ligand>
        <name>Zn(2+)</name>
        <dbReference type="ChEBI" id="CHEBI:29105"/>
        <label>1</label>
    </ligand>
</feature>
<feature type="binding site" evidence="12">
    <location>
        <position position="329"/>
    </location>
    <ligand>
        <name>Ca(2+)</name>
        <dbReference type="ChEBI" id="CHEBI:29108"/>
        <label>5</label>
    </ligand>
</feature>
<keyword evidence="6 11" id="KW-0862">Zinc</keyword>
<dbReference type="GO" id="GO:0004222">
    <property type="term" value="F:metalloendopeptidase activity"/>
    <property type="evidence" value="ECO:0007669"/>
    <property type="project" value="InterPro"/>
</dbReference>
<keyword evidence="2" id="KW-0645">Protease</keyword>
<dbReference type="FunFam" id="3.40.390.10:FF:000021">
    <property type="entry name" value="Matrix metallopeptidase 28"/>
    <property type="match status" value="1"/>
</dbReference>
<evidence type="ECO:0000256" key="2">
    <source>
        <dbReference type="ARBA" id="ARBA00022670"/>
    </source>
</evidence>
<reference evidence="15" key="2">
    <citation type="submission" date="2025-09" db="UniProtKB">
        <authorList>
            <consortium name="Ensembl"/>
        </authorList>
    </citation>
    <scope>IDENTIFICATION</scope>
</reference>
<feature type="binding site" evidence="11">
    <location>
        <position position="200"/>
    </location>
    <ligand>
        <name>Zn(2+)</name>
        <dbReference type="ChEBI" id="CHEBI:29105"/>
        <label>2</label>
        <note>catalytic</note>
    </ligand>
</feature>
<feature type="binding site" evidence="12">
    <location>
        <position position="167"/>
    </location>
    <ligand>
        <name>Zn(2+)</name>
        <dbReference type="ChEBI" id="CHEBI:29105"/>
        <label>1</label>
    </ligand>
</feature>
<keyword evidence="7 12" id="KW-0106">Calcium</keyword>
<feature type="binding site" evidence="11">
    <location>
        <position position="194"/>
    </location>
    <ligand>
        <name>Zn(2+)</name>
        <dbReference type="ChEBI" id="CHEBI:29105"/>
        <label>2</label>
        <note>catalytic</note>
    </ligand>
</feature>
<dbReference type="GO" id="GO:0005615">
    <property type="term" value="C:extracellular space"/>
    <property type="evidence" value="ECO:0007669"/>
    <property type="project" value="TreeGrafter"/>
</dbReference>
<feature type="binding site" evidence="12">
    <location>
        <position position="152"/>
    </location>
    <ligand>
        <name>Ca(2+)</name>
        <dbReference type="ChEBI" id="CHEBI:29108"/>
        <label>3</label>
    </ligand>
</feature>
<evidence type="ECO:0000256" key="11">
    <source>
        <dbReference type="PIRSR" id="PIRSR001191-2"/>
    </source>
</evidence>
<evidence type="ECO:0000256" key="4">
    <source>
        <dbReference type="ARBA" id="ARBA00022737"/>
    </source>
</evidence>
<dbReference type="Gene3D" id="2.110.10.10">
    <property type="entry name" value="Hemopexin-like domain"/>
    <property type="match status" value="1"/>
</dbReference>
<keyword evidence="3 11" id="KW-0479">Metal-binding</keyword>
<comment type="similarity">
    <text evidence="1">Belongs to the peptidase M10A family.</text>
</comment>
<dbReference type="Pfam" id="PF00413">
    <property type="entry name" value="Peptidase_M10"/>
    <property type="match status" value="1"/>
</dbReference>
<keyword evidence="16" id="KW-1185">Reference proteome</keyword>
<feature type="repeat" description="Hemopexin" evidence="13">
    <location>
        <begin position="323"/>
        <end position="371"/>
    </location>
</feature>
<dbReference type="SUPFAM" id="SSF55486">
    <property type="entry name" value="Metalloproteases ('zincins'), catalytic domain"/>
    <property type="match status" value="1"/>
</dbReference>
<dbReference type="GO" id="GO:0006508">
    <property type="term" value="P:proteolysis"/>
    <property type="evidence" value="ECO:0007669"/>
    <property type="project" value="UniProtKB-KW"/>
</dbReference>
<evidence type="ECO:0000256" key="12">
    <source>
        <dbReference type="PIRSR" id="PIRSR621190-2"/>
    </source>
</evidence>
<dbReference type="InterPro" id="IPR033739">
    <property type="entry name" value="M10A_MMP"/>
</dbReference>
<feature type="binding site" evidence="12">
    <location>
        <position position="241"/>
    </location>
    <ligand>
        <name>Ca(2+)</name>
        <dbReference type="ChEBI" id="CHEBI:29108"/>
        <label>5</label>
    </ligand>
</feature>
<dbReference type="SUPFAM" id="SSF50923">
    <property type="entry name" value="Hemopexin-like domain"/>
    <property type="match status" value="1"/>
</dbReference>
<dbReference type="InterPro" id="IPR000585">
    <property type="entry name" value="Hemopexin-like_dom"/>
</dbReference>
<organism evidence="15 16">
    <name type="scientific">Mola mola</name>
    <name type="common">Ocean sunfish</name>
    <name type="synonym">Tetraodon mola</name>
    <dbReference type="NCBI Taxonomy" id="94237"/>
    <lineage>
        <taxon>Eukaryota</taxon>
        <taxon>Metazoa</taxon>
        <taxon>Chordata</taxon>
        <taxon>Craniata</taxon>
        <taxon>Vertebrata</taxon>
        <taxon>Euteleostomi</taxon>
        <taxon>Actinopterygii</taxon>
        <taxon>Neopterygii</taxon>
        <taxon>Teleostei</taxon>
        <taxon>Neoteleostei</taxon>
        <taxon>Acanthomorphata</taxon>
        <taxon>Eupercaria</taxon>
        <taxon>Tetraodontiformes</taxon>
        <taxon>Molidae</taxon>
        <taxon>Mola</taxon>
    </lineage>
</organism>
<dbReference type="GO" id="GO:0008270">
    <property type="term" value="F:zinc ion binding"/>
    <property type="evidence" value="ECO:0007669"/>
    <property type="project" value="InterPro"/>
</dbReference>
<dbReference type="GO" id="GO:0030198">
    <property type="term" value="P:extracellular matrix organization"/>
    <property type="evidence" value="ECO:0007669"/>
    <property type="project" value="TreeGrafter"/>
</dbReference>
<dbReference type="SMART" id="SM00120">
    <property type="entry name" value="HX"/>
    <property type="match status" value="4"/>
</dbReference>
<feature type="binding site" evidence="12">
    <location>
        <position position="132"/>
    </location>
    <ligand>
        <name>Ca(2+)</name>
        <dbReference type="ChEBI" id="CHEBI:29108"/>
        <label>2</label>
    </ligand>
</feature>
<dbReference type="GO" id="GO:0031012">
    <property type="term" value="C:extracellular matrix"/>
    <property type="evidence" value="ECO:0007669"/>
    <property type="project" value="InterPro"/>
</dbReference>
<evidence type="ECO:0000259" key="14">
    <source>
        <dbReference type="SMART" id="SM00235"/>
    </source>
</evidence>
<dbReference type="InterPro" id="IPR006026">
    <property type="entry name" value="Peptidase_Metallo"/>
</dbReference>
<keyword evidence="9" id="KW-0865">Zymogen</keyword>
<evidence type="ECO:0000256" key="8">
    <source>
        <dbReference type="ARBA" id="ARBA00023049"/>
    </source>
</evidence>
<evidence type="ECO:0000256" key="6">
    <source>
        <dbReference type="ARBA" id="ARBA00022833"/>
    </source>
</evidence>
<name>A0A3Q3WLX4_MOLML</name>
<feature type="binding site" evidence="11">
    <location>
        <position position="190"/>
    </location>
    <ligand>
        <name>Zn(2+)</name>
        <dbReference type="ChEBI" id="CHEBI:29105"/>
        <label>2</label>
        <note>catalytic</note>
    </ligand>
</feature>